<dbReference type="InterPro" id="IPR050490">
    <property type="entry name" value="Bact_solute-bd_prot1"/>
</dbReference>
<feature type="chain" id="PRO_5046203139" evidence="1">
    <location>
        <begin position="26"/>
        <end position="458"/>
    </location>
</feature>
<dbReference type="RefSeq" id="WP_345170892.1">
    <property type="nucleotide sequence ID" value="NZ_BAABFQ010000003.1"/>
</dbReference>
<evidence type="ECO:0000256" key="1">
    <source>
        <dbReference type="SAM" id="SignalP"/>
    </source>
</evidence>
<dbReference type="PANTHER" id="PTHR43649:SF16">
    <property type="entry name" value="SUGAR-BINDING LIPOPROTEIN"/>
    <property type="match status" value="1"/>
</dbReference>
<dbReference type="EMBL" id="JBHSMD010000002">
    <property type="protein sequence ID" value="MFC5492568.1"/>
    <property type="molecule type" value="Genomic_DNA"/>
</dbReference>
<dbReference type="InterPro" id="IPR006059">
    <property type="entry name" value="SBP"/>
</dbReference>
<name>A0ABW0MYT8_9ACTN</name>
<protein>
    <submittedName>
        <fullName evidence="2">ABC transporter substrate-binding protein</fullName>
    </submittedName>
</protein>
<dbReference type="PANTHER" id="PTHR43649">
    <property type="entry name" value="ARABINOSE-BINDING PROTEIN-RELATED"/>
    <property type="match status" value="1"/>
</dbReference>
<dbReference type="Gene3D" id="3.40.190.10">
    <property type="entry name" value="Periplasmic binding protein-like II"/>
    <property type="match status" value="1"/>
</dbReference>
<dbReference type="SUPFAM" id="SSF53850">
    <property type="entry name" value="Periplasmic binding protein-like II"/>
    <property type="match status" value="1"/>
</dbReference>
<accession>A0ABW0MYT8</accession>
<comment type="caution">
    <text evidence="2">The sequence shown here is derived from an EMBL/GenBank/DDBJ whole genome shotgun (WGS) entry which is preliminary data.</text>
</comment>
<sequence>MRNHRRRGLTALATIASLASVSVLAAACGSDGDDSENDGKVSITVEGWRPGDEQGTIDAVNKLAEEFMKANPDIVVEPVEWEWSAETFSTQLAGDTLPTTFRVPFTDTKGLAERQQIADVTEYVNELPYADEFNPSVLAAATGTDGKIYGLPTDVYGVGLHYNRHLFEEAGLDPDSPPTTWDEVREDADAIAEATGQAGYVQMSANNTGGWMLTTLTYTLGGRLQSEDGTTATVDNPATAEGLQMLHDMRWEDDSMGKNTNFEWGTINEAFAAGKVGMYMSGSDVYNALVTTNQVDPDSYGLAVLPLSDSPDAGVLGGGSVAAVSAKASDEEQAAAVLWNDFYREKKNYDPAAAEADAKVLAESDQPIGTPTLPIFDEPTWQGVQDAIAPYVNVPQDQMSSFREGIFDQNLIPEPSSHTQELYAILDAVVQKVLTDENADIAALLADAQGQAQALLDS</sequence>
<dbReference type="Pfam" id="PF01547">
    <property type="entry name" value="SBP_bac_1"/>
    <property type="match status" value="1"/>
</dbReference>
<reference evidence="3" key="1">
    <citation type="journal article" date="2019" name="Int. J. Syst. Evol. Microbiol.">
        <title>The Global Catalogue of Microorganisms (GCM) 10K type strain sequencing project: providing services to taxonomists for standard genome sequencing and annotation.</title>
        <authorList>
            <consortium name="The Broad Institute Genomics Platform"/>
            <consortium name="The Broad Institute Genome Sequencing Center for Infectious Disease"/>
            <person name="Wu L."/>
            <person name="Ma J."/>
        </authorList>
    </citation>
    <scope>NUCLEOTIDE SEQUENCE [LARGE SCALE GENOMIC DNA]</scope>
    <source>
        <strain evidence="3">KACC 13778</strain>
    </source>
</reference>
<keyword evidence="3" id="KW-1185">Reference proteome</keyword>
<dbReference type="CDD" id="cd13585">
    <property type="entry name" value="PBP2_TMBP_like"/>
    <property type="match status" value="1"/>
</dbReference>
<dbReference type="Proteomes" id="UP001595956">
    <property type="component" value="Unassembled WGS sequence"/>
</dbReference>
<evidence type="ECO:0000313" key="2">
    <source>
        <dbReference type="EMBL" id="MFC5492568.1"/>
    </source>
</evidence>
<keyword evidence="1" id="KW-0732">Signal</keyword>
<feature type="signal peptide" evidence="1">
    <location>
        <begin position="1"/>
        <end position="25"/>
    </location>
</feature>
<organism evidence="2 3">
    <name type="scientific">Nocardioides caricicola</name>
    <dbReference type="NCBI Taxonomy" id="634770"/>
    <lineage>
        <taxon>Bacteria</taxon>
        <taxon>Bacillati</taxon>
        <taxon>Actinomycetota</taxon>
        <taxon>Actinomycetes</taxon>
        <taxon>Propionibacteriales</taxon>
        <taxon>Nocardioidaceae</taxon>
        <taxon>Nocardioides</taxon>
    </lineage>
</organism>
<gene>
    <name evidence="2" type="ORF">ACFPKY_05635</name>
</gene>
<dbReference type="PROSITE" id="PS51257">
    <property type="entry name" value="PROKAR_LIPOPROTEIN"/>
    <property type="match status" value="1"/>
</dbReference>
<proteinExistence type="predicted"/>
<evidence type="ECO:0000313" key="3">
    <source>
        <dbReference type="Proteomes" id="UP001595956"/>
    </source>
</evidence>